<feature type="domain" description="IrrE N-terminal-like" evidence="1">
    <location>
        <begin position="13"/>
        <end position="120"/>
    </location>
</feature>
<keyword evidence="3" id="KW-0614">Plasmid</keyword>
<evidence type="ECO:0000313" key="4">
    <source>
        <dbReference type="Proteomes" id="UP000035199"/>
    </source>
</evidence>
<organism evidence="3 4">
    <name type="scientific">Corynebacterium mustelae</name>
    <dbReference type="NCBI Taxonomy" id="571915"/>
    <lineage>
        <taxon>Bacteria</taxon>
        <taxon>Bacillati</taxon>
        <taxon>Actinomycetota</taxon>
        <taxon>Actinomycetes</taxon>
        <taxon>Mycobacteriales</taxon>
        <taxon>Corynebacteriaceae</taxon>
        <taxon>Corynebacterium</taxon>
    </lineage>
</organism>
<dbReference type="AlphaFoldDB" id="A0A0G3H225"/>
<sequence>MITDQEPKLLQLAEDLGIQVLTDTQGVLHPLDLGGWFPQARTILLAKDLGRGDYLHTLAHELGHAYHGHEGCFNTRQEWQADRFAAELLIDPLAYAEAEKLYGEHPGAIAHELGVARQTVLIWRRIYERKPACLNSLKTSP</sequence>
<dbReference type="KEGG" id="cmv:CMUST_04305"/>
<dbReference type="Proteomes" id="UP000035199">
    <property type="component" value="Plasmid phiCmus45274"/>
</dbReference>
<evidence type="ECO:0000313" key="3">
    <source>
        <dbReference type="EMBL" id="AKK07471.1"/>
    </source>
</evidence>
<accession>A0A0G3H225</accession>
<dbReference type="RefSeq" id="WP_047261462.1">
    <property type="nucleotide sequence ID" value="NZ_CP011542.1"/>
</dbReference>
<gene>
    <name evidence="2" type="ORF">CMUST_04305</name>
    <name evidence="3" type="ORF">CMUST_15915</name>
</gene>
<geneLocation type="plasmid" evidence="3 4">
    <name>phiCmus45274</name>
</geneLocation>
<evidence type="ECO:0000259" key="1">
    <source>
        <dbReference type="Pfam" id="PF06114"/>
    </source>
</evidence>
<proteinExistence type="predicted"/>
<dbReference type="PATRIC" id="fig|571915.4.peg.3413"/>
<keyword evidence="4" id="KW-1185">Reference proteome</keyword>
<reference evidence="3 4" key="1">
    <citation type="journal article" date="2015" name="Genome Announc.">
        <title>Complete Genome Sequence of the Type Strain Corynebacterium mustelae DSM 45274, Isolated from Various Tissues of a Male Ferret with Lethal Sepsis.</title>
        <authorList>
            <person name="Ruckert C."/>
            <person name="Eimer J."/>
            <person name="Winkler A."/>
            <person name="Tauch A."/>
        </authorList>
    </citation>
    <scope>NUCLEOTIDE SEQUENCE [LARGE SCALE GENOMIC DNA]</scope>
    <source>
        <strain evidence="3 4">DSM 45274</strain>
        <plasmid evidence="3">phiCmus45274</plasmid>
        <plasmid evidence="4">Plasmid phiCmus45274</plasmid>
    </source>
</reference>
<protein>
    <submittedName>
        <fullName evidence="3">Putative DUF955 family protein</fullName>
    </submittedName>
</protein>
<name>A0A0G3H225_9CORY</name>
<dbReference type="InterPro" id="IPR010359">
    <property type="entry name" value="IrrE_HExxH"/>
</dbReference>
<dbReference type="Pfam" id="PF06114">
    <property type="entry name" value="Peptidase_M78"/>
    <property type="match status" value="1"/>
</dbReference>
<dbReference type="Proteomes" id="UP000035199">
    <property type="component" value="Chromosome"/>
</dbReference>
<dbReference type="KEGG" id="cmv:CMUST_15915"/>
<dbReference type="OrthoDB" id="4727201at2"/>
<dbReference type="EMBL" id="CP011544">
    <property type="protein sequence ID" value="AKK07471.1"/>
    <property type="molecule type" value="Genomic_DNA"/>
</dbReference>
<evidence type="ECO:0000313" key="2">
    <source>
        <dbReference type="EMBL" id="AKK05203.1"/>
    </source>
</evidence>
<reference evidence="4" key="2">
    <citation type="submission" date="2015-05" db="EMBL/GenBank/DDBJ databases">
        <title>Complete genome sequence of Corynebacterium mustelae DSM 45274, isolated from various tissues of a male ferret with lethal sepsis.</title>
        <authorList>
            <person name="Ruckert C."/>
            <person name="Albersmeier A."/>
            <person name="Winkler A."/>
            <person name="Tauch A."/>
        </authorList>
    </citation>
    <scope>NUCLEOTIDE SEQUENCE [LARGE SCALE GENOMIC DNA]</scope>
    <source>
        <strain evidence="4">DSM 45274</strain>
        <plasmid evidence="4">Plasmid phiCmus45274</plasmid>
    </source>
</reference>
<dbReference type="EMBL" id="CP011542">
    <property type="protein sequence ID" value="AKK05203.1"/>
    <property type="molecule type" value="Genomic_DNA"/>
</dbReference>
<dbReference type="Gene3D" id="1.10.10.2910">
    <property type="match status" value="1"/>
</dbReference>
<dbReference type="STRING" id="571915.CMUST_04305"/>